<accession>A0A1M6KT27</accession>
<evidence type="ECO:0000313" key="2">
    <source>
        <dbReference type="Proteomes" id="UP000184052"/>
    </source>
</evidence>
<dbReference type="AlphaFoldDB" id="A0A1M6KT27"/>
<evidence type="ECO:0008006" key="3">
    <source>
        <dbReference type="Google" id="ProtNLM"/>
    </source>
</evidence>
<name>A0A1M6KT27_9FIRM</name>
<organism evidence="1 2">
    <name type="scientific">Dethiosulfatibacter aminovorans DSM 17477</name>
    <dbReference type="NCBI Taxonomy" id="1121476"/>
    <lineage>
        <taxon>Bacteria</taxon>
        <taxon>Bacillati</taxon>
        <taxon>Bacillota</taxon>
        <taxon>Tissierellia</taxon>
        <taxon>Dethiosulfatibacter</taxon>
    </lineage>
</organism>
<sequence>MKRNILIGLMVVSLLITLIGCTKNDINNRLIDNTKLIESLDYKFSNYKINYEKYEQAITDLAGKIEMEENLNRNFPSPNEKIEMLSEEDLIVWANTRGTYSIDVEISNVYDYLDIKYIYTKATIVPDKNNKIGVELTETRRYVYVLEDDQWILVNIERRMYEKDIKINDMDLVQFDNELVEYVEIFDPLEM</sequence>
<gene>
    <name evidence="1" type="ORF">SAMN02745751_02974</name>
</gene>
<keyword evidence="2" id="KW-1185">Reference proteome</keyword>
<dbReference type="OrthoDB" id="2455481at2"/>
<dbReference type="Proteomes" id="UP000184052">
    <property type="component" value="Unassembled WGS sequence"/>
</dbReference>
<evidence type="ECO:0000313" key="1">
    <source>
        <dbReference type="EMBL" id="SHJ62137.1"/>
    </source>
</evidence>
<dbReference type="RefSeq" id="WP_073050358.1">
    <property type="nucleotide sequence ID" value="NZ_FQZL01000028.1"/>
</dbReference>
<dbReference type="PROSITE" id="PS51257">
    <property type="entry name" value="PROKAR_LIPOPROTEIN"/>
    <property type="match status" value="1"/>
</dbReference>
<proteinExistence type="predicted"/>
<dbReference type="EMBL" id="FQZL01000028">
    <property type="protein sequence ID" value="SHJ62137.1"/>
    <property type="molecule type" value="Genomic_DNA"/>
</dbReference>
<reference evidence="1 2" key="1">
    <citation type="submission" date="2016-11" db="EMBL/GenBank/DDBJ databases">
        <authorList>
            <person name="Jaros S."/>
            <person name="Januszkiewicz K."/>
            <person name="Wedrychowicz H."/>
        </authorList>
    </citation>
    <scope>NUCLEOTIDE SEQUENCE [LARGE SCALE GENOMIC DNA]</scope>
    <source>
        <strain evidence="1 2">DSM 17477</strain>
    </source>
</reference>
<protein>
    <recommendedName>
        <fullName evidence="3">Lipoprotein</fullName>
    </recommendedName>
</protein>